<dbReference type="STRING" id="454130.A0A0U5GJ83"/>
<feature type="transmembrane region" description="Helical" evidence="4">
    <location>
        <begin position="414"/>
        <end position="435"/>
    </location>
</feature>
<dbReference type="PANTHER" id="PTHR24173:SF74">
    <property type="entry name" value="ANKYRIN REPEAT DOMAIN-CONTAINING PROTEIN 16"/>
    <property type="match status" value="1"/>
</dbReference>
<dbReference type="Pfam" id="PF00023">
    <property type="entry name" value="Ank"/>
    <property type="match status" value="1"/>
</dbReference>
<keyword evidence="4" id="KW-1133">Transmembrane helix</keyword>
<keyword evidence="4" id="KW-0812">Transmembrane</keyword>
<dbReference type="SUPFAM" id="SSF48403">
    <property type="entry name" value="Ankyrin repeat"/>
    <property type="match status" value="2"/>
</dbReference>
<dbReference type="Pfam" id="PF12796">
    <property type="entry name" value="Ank_2"/>
    <property type="match status" value="3"/>
</dbReference>
<keyword evidence="6" id="KW-1185">Reference proteome</keyword>
<feature type="repeat" description="ANK" evidence="3">
    <location>
        <begin position="211"/>
        <end position="235"/>
    </location>
</feature>
<dbReference type="EMBL" id="CDMC01000033">
    <property type="protein sequence ID" value="CEL11843.1"/>
    <property type="molecule type" value="Genomic_DNA"/>
</dbReference>
<dbReference type="OrthoDB" id="4490188at2759"/>
<evidence type="ECO:0000313" key="5">
    <source>
        <dbReference type="EMBL" id="CEL11843.1"/>
    </source>
</evidence>
<dbReference type="PROSITE" id="PS50297">
    <property type="entry name" value="ANK_REP_REGION"/>
    <property type="match status" value="1"/>
</dbReference>
<evidence type="ECO:0000256" key="3">
    <source>
        <dbReference type="PROSITE-ProRule" id="PRU00023"/>
    </source>
</evidence>
<protein>
    <submittedName>
        <fullName evidence="5">Uncharacterized protein</fullName>
    </submittedName>
</protein>
<reference evidence="6" key="1">
    <citation type="journal article" date="2016" name="Genome Announc.">
        <title>Draft genome sequences of fungus Aspergillus calidoustus.</title>
        <authorList>
            <person name="Horn F."/>
            <person name="Linde J."/>
            <person name="Mattern D.J."/>
            <person name="Walther G."/>
            <person name="Guthke R."/>
            <person name="Scherlach K."/>
            <person name="Martin K."/>
            <person name="Brakhage A.A."/>
            <person name="Petzke L."/>
            <person name="Valiante V."/>
        </authorList>
    </citation>
    <scope>NUCLEOTIDE SEQUENCE [LARGE SCALE GENOMIC DNA]</scope>
    <source>
        <strain evidence="6">SF006504</strain>
    </source>
</reference>
<accession>A0A0U5GJ83</accession>
<gene>
    <name evidence="5" type="ORF">ASPCAL14938</name>
</gene>
<dbReference type="AlphaFoldDB" id="A0A0U5GJ83"/>
<dbReference type="Proteomes" id="UP000054771">
    <property type="component" value="Unassembled WGS sequence"/>
</dbReference>
<evidence type="ECO:0000256" key="1">
    <source>
        <dbReference type="ARBA" id="ARBA00022737"/>
    </source>
</evidence>
<dbReference type="InterPro" id="IPR036770">
    <property type="entry name" value="Ankyrin_rpt-contain_sf"/>
</dbReference>
<proteinExistence type="predicted"/>
<keyword evidence="2 3" id="KW-0040">ANK repeat</keyword>
<dbReference type="PANTHER" id="PTHR24173">
    <property type="entry name" value="ANKYRIN REPEAT CONTAINING"/>
    <property type="match status" value="1"/>
</dbReference>
<dbReference type="OMA" id="GMEINRP"/>
<feature type="repeat" description="ANK" evidence="3">
    <location>
        <begin position="245"/>
        <end position="278"/>
    </location>
</feature>
<name>A0A0U5GJ83_ASPCI</name>
<evidence type="ECO:0000256" key="4">
    <source>
        <dbReference type="SAM" id="Phobius"/>
    </source>
</evidence>
<dbReference type="InterPro" id="IPR002110">
    <property type="entry name" value="Ankyrin_rpt"/>
</dbReference>
<dbReference type="SMART" id="SM00248">
    <property type="entry name" value="ANK"/>
    <property type="match status" value="11"/>
</dbReference>
<keyword evidence="4" id="KW-0472">Membrane</keyword>
<keyword evidence="1" id="KW-0677">Repeat</keyword>
<organism evidence="5 6">
    <name type="scientific">Aspergillus calidoustus</name>
    <dbReference type="NCBI Taxonomy" id="454130"/>
    <lineage>
        <taxon>Eukaryota</taxon>
        <taxon>Fungi</taxon>
        <taxon>Dikarya</taxon>
        <taxon>Ascomycota</taxon>
        <taxon>Pezizomycotina</taxon>
        <taxon>Eurotiomycetes</taxon>
        <taxon>Eurotiomycetidae</taxon>
        <taxon>Eurotiales</taxon>
        <taxon>Aspergillaceae</taxon>
        <taxon>Aspergillus</taxon>
        <taxon>Aspergillus subgen. Nidulantes</taxon>
    </lineage>
</organism>
<feature type="repeat" description="ANK" evidence="3">
    <location>
        <begin position="317"/>
        <end position="350"/>
    </location>
</feature>
<sequence>MLKYPDIVFKLSIPEPAAANLSPLQQKFQRVLQHNIQHEGSSILCWAAGQKSVSLMETLLDQYHADVNAVHGDKTPLINAVMSGFLAAVEQVLSRRELDLNYFNQGHRALWYSTAQKDSAIAQRLLRQPGMEINRPLQAKNGKILTIFNEAVIRNNTAVVKVILADERTDLNIAAESMRTPLLCATDRGHLGIVKLLLGDPRVDPVCRDARGYSALHYAAEDGDVQLVDLFLADGRIDVGARNYHESTALHLVAKAGHIGVVNRLLMASAIDCNAKNRKGRTALWNATRQGHDQVASRLLIDEDLEVNSTATGESTDRSTSLHHAVKARNLALVYQLLAKSSADPNVPDEGGRTPLWWAAAVGDLLLVMSLQDDPRTQPDIRDHNGLDPVDIARSRNDHEVVRLLTNCRHHCPAVIFAEVVMIVILIPILLLLSLASVVRRALARVCIL</sequence>
<evidence type="ECO:0000313" key="6">
    <source>
        <dbReference type="Proteomes" id="UP000054771"/>
    </source>
</evidence>
<dbReference type="Gene3D" id="1.25.40.20">
    <property type="entry name" value="Ankyrin repeat-containing domain"/>
    <property type="match status" value="4"/>
</dbReference>
<evidence type="ECO:0000256" key="2">
    <source>
        <dbReference type="ARBA" id="ARBA00023043"/>
    </source>
</evidence>
<dbReference type="PROSITE" id="PS50088">
    <property type="entry name" value="ANK_REPEAT"/>
    <property type="match status" value="3"/>
</dbReference>